<dbReference type="SUPFAM" id="SSF55464">
    <property type="entry name" value="Origin of replication-binding domain, RBD-like"/>
    <property type="match status" value="1"/>
</dbReference>
<reference evidence="3 5" key="2">
    <citation type="submission" date="2019-06" db="EMBL/GenBank/DDBJ databases">
        <title>Whole genome shotgun sequence of Corynebacterium flavescens NBRC 14136.</title>
        <authorList>
            <person name="Hosoyama A."/>
            <person name="Uohara A."/>
            <person name="Ohji S."/>
            <person name="Ichikawa N."/>
        </authorList>
    </citation>
    <scope>NUCLEOTIDE SEQUENCE [LARGE SCALE GENOMIC DNA]</scope>
    <source>
        <strain evidence="3 5">NBRC 14136</strain>
    </source>
</reference>
<dbReference type="EMBL" id="CP009246">
    <property type="protein sequence ID" value="APT85821.1"/>
    <property type="molecule type" value="Genomic_DNA"/>
</dbReference>
<protein>
    <recommendedName>
        <fullName evidence="1">TrwC relaxase domain-containing protein</fullName>
    </recommendedName>
</protein>
<evidence type="ECO:0000313" key="3">
    <source>
        <dbReference type="EMBL" id="GEB98759.1"/>
    </source>
</evidence>
<dbReference type="InterPro" id="IPR014862">
    <property type="entry name" value="TrwC"/>
</dbReference>
<accession>A0A1L7CIY7</accession>
<proteinExistence type="predicted"/>
<evidence type="ECO:0000313" key="4">
    <source>
        <dbReference type="Proteomes" id="UP000185479"/>
    </source>
</evidence>
<gene>
    <name evidence="3" type="ORF">CFL01nite_22540</name>
    <name evidence="2" type="ORF">CFLV_00410</name>
</gene>
<evidence type="ECO:0000259" key="1">
    <source>
        <dbReference type="Pfam" id="PF08751"/>
    </source>
</evidence>
<sequence length="377" mass="41221">MMSVRVVNAGDGYAYLMNSVATHDENTAGTKLADYYNASGTPPGRWFGKGIAGLGENSSVTVGSTAQESQIAALYGEGLHPDADARINDGESLKDVQLGRQYPIFTKGVDVLEAVKAAQQAFVEGNGRRPTTDEHNLIGLETARPFYEAQAGVSASSAREVLAWLNEEKNKVKQATSGVDLTFSPQKSVSVLWALGDDTTRQAIEKIHNECVEESLEWVEDNVLFTRTGARGERQIKARGMIASTFVHYDTRAGDPDLHTHCLISNKVQAARGVDGLTDAEADKWRSIDARALLQNAARVGQRYQQRLTHRLSEELGVDFRPRITTDDKQPVWEVAGISDDLIESFSSRRTMARPVYEKYAADYAATHGVLVVTGTD</sequence>
<feature type="domain" description="TrwC relaxase" evidence="1">
    <location>
        <begin position="9"/>
        <end position="363"/>
    </location>
</feature>
<dbReference type="Proteomes" id="UP000315353">
    <property type="component" value="Unassembled WGS sequence"/>
</dbReference>
<dbReference type="NCBIfam" id="NF041492">
    <property type="entry name" value="MobF"/>
    <property type="match status" value="1"/>
</dbReference>
<dbReference type="RefSeq" id="WP_075728827.1">
    <property type="nucleotide sequence ID" value="NZ_BJNB01000050.1"/>
</dbReference>
<name>A0A1L7CIY7_CORFL</name>
<evidence type="ECO:0000313" key="5">
    <source>
        <dbReference type="Proteomes" id="UP000315353"/>
    </source>
</evidence>
<dbReference type="EMBL" id="BJNB01000050">
    <property type="protein sequence ID" value="GEB98759.1"/>
    <property type="molecule type" value="Genomic_DNA"/>
</dbReference>
<keyword evidence="4" id="KW-1185">Reference proteome</keyword>
<organism evidence="2 4">
    <name type="scientific">Corynebacterium flavescens</name>
    <dbReference type="NCBI Taxonomy" id="28028"/>
    <lineage>
        <taxon>Bacteria</taxon>
        <taxon>Bacillati</taxon>
        <taxon>Actinomycetota</taxon>
        <taxon>Actinomycetes</taxon>
        <taxon>Mycobacteriales</taxon>
        <taxon>Corynebacteriaceae</taxon>
        <taxon>Corynebacterium</taxon>
    </lineage>
</organism>
<dbReference type="GeneID" id="82879193"/>
<dbReference type="Pfam" id="PF08751">
    <property type="entry name" value="TrwC"/>
    <property type="match status" value="1"/>
</dbReference>
<reference evidence="2 4" key="1">
    <citation type="submission" date="2014-08" db="EMBL/GenBank/DDBJ databases">
        <title>Complete genome sequence of Corynebacterium flavescens OJ8(T)(=DSM 20296(T)), isolated from cheese.</title>
        <authorList>
            <person name="Ruckert C."/>
            <person name="Albersmeier A."/>
            <person name="Winkler A."/>
            <person name="Kalinowski J."/>
        </authorList>
    </citation>
    <scope>NUCLEOTIDE SEQUENCE [LARGE SCALE GENOMIC DNA]</scope>
    <source>
        <strain evidence="2 4">OJ8</strain>
    </source>
</reference>
<dbReference type="AlphaFoldDB" id="A0A1L7CIY7"/>
<dbReference type="KEGG" id="cfc:CFLV_00410"/>
<evidence type="ECO:0000313" key="2">
    <source>
        <dbReference type="EMBL" id="APT85821.1"/>
    </source>
</evidence>
<dbReference type="STRING" id="28028.CFLV_00410"/>
<dbReference type="Proteomes" id="UP000185479">
    <property type="component" value="Chromosome"/>
</dbReference>